<name>A0ABN9DA57_9NEOB</name>
<feature type="compositionally biased region" description="Basic and acidic residues" evidence="1">
    <location>
        <begin position="1"/>
        <end position="12"/>
    </location>
</feature>
<dbReference type="Proteomes" id="UP001162483">
    <property type="component" value="Unassembled WGS sequence"/>
</dbReference>
<feature type="region of interest" description="Disordered" evidence="1">
    <location>
        <begin position="1"/>
        <end position="82"/>
    </location>
</feature>
<evidence type="ECO:0000256" key="1">
    <source>
        <dbReference type="SAM" id="MobiDB-lite"/>
    </source>
</evidence>
<reference evidence="2" key="1">
    <citation type="submission" date="2023-05" db="EMBL/GenBank/DDBJ databases">
        <authorList>
            <person name="Stuckert A."/>
        </authorList>
    </citation>
    <scope>NUCLEOTIDE SEQUENCE</scope>
</reference>
<keyword evidence="3" id="KW-1185">Reference proteome</keyword>
<proteinExistence type="predicted"/>
<evidence type="ECO:0000313" key="3">
    <source>
        <dbReference type="Proteomes" id="UP001162483"/>
    </source>
</evidence>
<feature type="non-terminal residue" evidence="2">
    <location>
        <position position="82"/>
    </location>
</feature>
<organism evidence="2 3">
    <name type="scientific">Staurois parvus</name>
    <dbReference type="NCBI Taxonomy" id="386267"/>
    <lineage>
        <taxon>Eukaryota</taxon>
        <taxon>Metazoa</taxon>
        <taxon>Chordata</taxon>
        <taxon>Craniata</taxon>
        <taxon>Vertebrata</taxon>
        <taxon>Euteleostomi</taxon>
        <taxon>Amphibia</taxon>
        <taxon>Batrachia</taxon>
        <taxon>Anura</taxon>
        <taxon>Neobatrachia</taxon>
        <taxon>Ranoidea</taxon>
        <taxon>Ranidae</taxon>
        <taxon>Staurois</taxon>
    </lineage>
</organism>
<dbReference type="EMBL" id="CATNWA010014189">
    <property type="protein sequence ID" value="CAI9568755.1"/>
    <property type="molecule type" value="Genomic_DNA"/>
</dbReference>
<sequence length="82" mass="9002">MRRSGDPDRMDGWMDEQMQGQTSRVGSRGVGAVQAAGRENSRVTRQVSNSQASQGSEQESTAQSGTIRVRNIQNSGIHRIRN</sequence>
<accession>A0ABN9DA57</accession>
<evidence type="ECO:0000313" key="2">
    <source>
        <dbReference type="EMBL" id="CAI9568755.1"/>
    </source>
</evidence>
<feature type="compositionally biased region" description="Polar residues" evidence="1">
    <location>
        <begin position="43"/>
        <end position="76"/>
    </location>
</feature>
<comment type="caution">
    <text evidence="2">The sequence shown here is derived from an EMBL/GenBank/DDBJ whole genome shotgun (WGS) entry which is preliminary data.</text>
</comment>
<gene>
    <name evidence="2" type="ORF">SPARVUS_LOCUS6804772</name>
</gene>
<protein>
    <submittedName>
        <fullName evidence="2">Uncharacterized protein</fullName>
    </submittedName>
</protein>